<dbReference type="SUPFAM" id="SSF56300">
    <property type="entry name" value="Metallo-dependent phosphatases"/>
    <property type="match status" value="1"/>
</dbReference>
<evidence type="ECO:0000313" key="2">
    <source>
        <dbReference type="EMBL" id="MDJ1483626.1"/>
    </source>
</evidence>
<dbReference type="InterPro" id="IPR051918">
    <property type="entry name" value="STPP_CPPED1"/>
</dbReference>
<gene>
    <name evidence="2" type="ORF">QNI16_24215</name>
</gene>
<dbReference type="EMBL" id="JASJOS010000011">
    <property type="protein sequence ID" value="MDJ1483626.1"/>
    <property type="molecule type" value="Genomic_DNA"/>
</dbReference>
<dbReference type="Proteomes" id="UP001241110">
    <property type="component" value="Unassembled WGS sequence"/>
</dbReference>
<dbReference type="PANTHER" id="PTHR43143">
    <property type="entry name" value="METALLOPHOSPHOESTERASE, CALCINEURIN SUPERFAMILY"/>
    <property type="match status" value="1"/>
</dbReference>
<dbReference type="InterPro" id="IPR004843">
    <property type="entry name" value="Calcineurin-like_PHP"/>
</dbReference>
<evidence type="ECO:0000259" key="1">
    <source>
        <dbReference type="Pfam" id="PF00149"/>
    </source>
</evidence>
<evidence type="ECO:0000313" key="3">
    <source>
        <dbReference type="Proteomes" id="UP001241110"/>
    </source>
</evidence>
<feature type="domain" description="Calcineurin-like phosphoesterase" evidence="1">
    <location>
        <begin position="34"/>
        <end position="211"/>
    </location>
</feature>
<sequence length="272" mass="31283">MKRRTFLQTSFLGLSISWSKPFRFSLEKDNQPVFRFAVASDGHYGQPDTSYEADFSNLNKWLKGEKAKKGLDLIFINGDLFHDDPVFIPKVKSSFNQLPVPYYVTRGNHDRVSEDTWKQTWGYVPNHDFVVGDYAFVLADTSNEKGEYLCADAAWLEKTLQKHAVKKWIFVFMHIPPNKKWTDSGVDCVPVQEILEKTPNLAAVFHGHDHEIDDHKVNGGKHFFFDGHFGGNWGTTYKGYRIVEIYKDSSWSSYQCNPTLSPIINTFQVKAN</sequence>
<organism evidence="2 3">
    <name type="scientific">Xanthocytophaga flava</name>
    <dbReference type="NCBI Taxonomy" id="3048013"/>
    <lineage>
        <taxon>Bacteria</taxon>
        <taxon>Pseudomonadati</taxon>
        <taxon>Bacteroidota</taxon>
        <taxon>Cytophagia</taxon>
        <taxon>Cytophagales</taxon>
        <taxon>Rhodocytophagaceae</taxon>
        <taxon>Xanthocytophaga</taxon>
    </lineage>
</organism>
<dbReference type="GO" id="GO:0016787">
    <property type="term" value="F:hydrolase activity"/>
    <property type="evidence" value="ECO:0007669"/>
    <property type="project" value="InterPro"/>
</dbReference>
<dbReference type="Pfam" id="PF00149">
    <property type="entry name" value="Metallophos"/>
    <property type="match status" value="1"/>
</dbReference>
<protein>
    <submittedName>
        <fullName evidence="2">Metallophosphoesterase</fullName>
    </submittedName>
</protein>
<dbReference type="InterPro" id="IPR029052">
    <property type="entry name" value="Metallo-depent_PP-like"/>
</dbReference>
<proteinExistence type="predicted"/>
<comment type="caution">
    <text evidence="2">The sequence shown here is derived from an EMBL/GenBank/DDBJ whole genome shotgun (WGS) entry which is preliminary data.</text>
</comment>
<dbReference type="PANTHER" id="PTHR43143:SF1">
    <property type="entry name" value="SERINE_THREONINE-PROTEIN PHOSPHATASE CPPED1"/>
    <property type="match status" value="1"/>
</dbReference>
<accession>A0AAE3QUN7</accession>
<dbReference type="AlphaFoldDB" id="A0AAE3QUN7"/>
<dbReference type="Gene3D" id="3.60.21.10">
    <property type="match status" value="1"/>
</dbReference>
<dbReference type="RefSeq" id="WP_313983748.1">
    <property type="nucleotide sequence ID" value="NZ_JASJOS010000011.1"/>
</dbReference>
<reference evidence="2" key="1">
    <citation type="submission" date="2023-05" db="EMBL/GenBank/DDBJ databases">
        <authorList>
            <person name="Zhang X."/>
        </authorList>
    </citation>
    <scope>NUCLEOTIDE SEQUENCE</scope>
    <source>
        <strain evidence="2">YF14B1</strain>
    </source>
</reference>
<name>A0AAE3QUN7_9BACT</name>